<evidence type="ECO:0000256" key="8">
    <source>
        <dbReference type="RuleBase" id="RU079119"/>
    </source>
</evidence>
<feature type="repeat" description="ANK" evidence="7">
    <location>
        <begin position="141"/>
        <end position="161"/>
    </location>
</feature>
<dbReference type="PANTHER" id="PTHR24161:SF118">
    <property type="entry name" value="PALMITOYLTRANSFERASE"/>
    <property type="match status" value="1"/>
</dbReference>
<evidence type="ECO:0000313" key="11">
    <source>
        <dbReference type="Proteomes" id="UP000008672"/>
    </source>
</evidence>
<comment type="similarity">
    <text evidence="8">Belongs to the DHHC palmitoyltransferase family.</text>
</comment>
<feature type="transmembrane region" description="Helical" evidence="8">
    <location>
        <begin position="326"/>
        <end position="346"/>
    </location>
</feature>
<evidence type="ECO:0000313" key="10">
    <source>
        <dbReference type="Ensembl" id="ENSLACP00000003624.1"/>
    </source>
</evidence>
<keyword evidence="6 8" id="KW-0472">Membrane</keyword>
<dbReference type="EMBL" id="AFYH01149078">
    <property type="status" value="NOT_ANNOTATED_CDS"/>
    <property type="molecule type" value="Genomic_DNA"/>
</dbReference>
<reference evidence="10" key="3">
    <citation type="submission" date="2025-09" db="UniProtKB">
        <authorList>
            <consortium name="Ensembl"/>
        </authorList>
    </citation>
    <scope>IDENTIFICATION</scope>
</reference>
<accession>H3A1V3</accession>
<feature type="transmembrane region" description="Helical" evidence="8">
    <location>
        <begin position="421"/>
        <end position="445"/>
    </location>
</feature>
<dbReference type="InterPro" id="IPR002110">
    <property type="entry name" value="Ankyrin_rpt"/>
</dbReference>
<keyword evidence="11" id="KW-1185">Reference proteome</keyword>
<evidence type="ECO:0000256" key="1">
    <source>
        <dbReference type="ARBA" id="ARBA00004141"/>
    </source>
</evidence>
<dbReference type="EMBL" id="AFYH01149080">
    <property type="status" value="NOT_ANNOTATED_CDS"/>
    <property type="molecule type" value="Genomic_DNA"/>
</dbReference>
<feature type="repeat" description="ANK" evidence="7">
    <location>
        <begin position="38"/>
        <end position="70"/>
    </location>
</feature>
<dbReference type="GeneTree" id="ENSGT00940000165944"/>
<feature type="domain" description="Palmitoyltransferase DHHC" evidence="9">
    <location>
        <begin position="376"/>
        <end position="493"/>
    </location>
</feature>
<dbReference type="EMBL" id="AFYH01149076">
    <property type="status" value="NOT_ANNOTATED_CDS"/>
    <property type="molecule type" value="Genomic_DNA"/>
</dbReference>
<feature type="transmembrane region" description="Helical" evidence="8">
    <location>
        <begin position="249"/>
        <end position="267"/>
    </location>
</feature>
<sequence>KLQIRGSALWEAAQSGDLERVQSLLRGDPSRLQQTGWSGFTLLHVAAFHGNKELTLLLLRYGADPNAPNDAGETPFHFACRRGDTYLVHQIWKHGADVTRLDSQGKSALQHAVAGGSVLAICYLEEMGRLSFQDTDRFLVTPLHLAASMGNVDVVKYLLKNDRCRPDASDCWGMTPMHVAADRGATDVSWLLLQSSGFRLLHLQNEAGLTPLDLAEKGTTYRHQQIVKMLSKYIKEPLDKKPKEPLGTYYWSLLSPGISSSAILALAGYLGEKSGYIVVVLFAALAKIVFSQNHRLSNLHRSVSASANHCENVFLFFQSPIWPARTLLLVVSAWAVLLLGTFRVVLTKDPGRLQGADRGRGQMRIAELVEEELGVSRFCIECEVIQPPRTKHCKLCNVCMIEYDHHCLFLMNCVARNNHRIFLLFLMEVIVAQLLFLLSAVSYMLAKYDPNLWAKRSSIMESESWVLVLALMNLASFVGECWLLREQFAVVSMGSIFTFQDPADDKMYTWKQRWRTLLTFLFTGRRSRRLQDNLPN</sequence>
<dbReference type="AlphaFoldDB" id="H3A1V3"/>
<keyword evidence="5 7" id="KW-0040">ANK repeat</keyword>
<dbReference type="Pfam" id="PF01529">
    <property type="entry name" value="DHHC"/>
    <property type="match status" value="1"/>
</dbReference>
<evidence type="ECO:0000256" key="3">
    <source>
        <dbReference type="ARBA" id="ARBA00022737"/>
    </source>
</evidence>
<dbReference type="PROSITE" id="PS50297">
    <property type="entry name" value="ANK_REP_REGION"/>
    <property type="match status" value="3"/>
</dbReference>
<dbReference type="EC" id="2.3.1.225" evidence="8"/>
<dbReference type="PANTHER" id="PTHR24161">
    <property type="entry name" value="ANK_REP_REGION DOMAIN-CONTAINING PROTEIN-RELATED"/>
    <property type="match status" value="1"/>
</dbReference>
<evidence type="ECO:0000256" key="7">
    <source>
        <dbReference type="PROSITE-ProRule" id="PRU00023"/>
    </source>
</evidence>
<dbReference type="GO" id="GO:0019706">
    <property type="term" value="F:protein-cysteine S-palmitoyltransferase activity"/>
    <property type="evidence" value="ECO:0007669"/>
    <property type="project" value="UniProtKB-EC"/>
</dbReference>
<dbReference type="Gene3D" id="1.25.40.20">
    <property type="entry name" value="Ankyrin repeat-containing domain"/>
    <property type="match status" value="2"/>
</dbReference>
<keyword evidence="3" id="KW-0677">Repeat</keyword>
<comment type="subcellular location">
    <subcellularLocation>
        <location evidence="1">Membrane</location>
        <topology evidence="1">Multi-pass membrane protein</topology>
    </subcellularLocation>
</comment>
<feature type="repeat" description="ANK" evidence="7">
    <location>
        <begin position="71"/>
        <end position="103"/>
    </location>
</feature>
<comment type="catalytic activity">
    <reaction evidence="8">
        <text>L-cysteinyl-[protein] + hexadecanoyl-CoA = S-hexadecanoyl-L-cysteinyl-[protein] + CoA</text>
        <dbReference type="Rhea" id="RHEA:36683"/>
        <dbReference type="Rhea" id="RHEA-COMP:10131"/>
        <dbReference type="Rhea" id="RHEA-COMP:11032"/>
        <dbReference type="ChEBI" id="CHEBI:29950"/>
        <dbReference type="ChEBI" id="CHEBI:57287"/>
        <dbReference type="ChEBI" id="CHEBI:57379"/>
        <dbReference type="ChEBI" id="CHEBI:74151"/>
        <dbReference type="EC" id="2.3.1.225"/>
    </reaction>
</comment>
<keyword evidence="8" id="KW-0808">Transferase</keyword>
<dbReference type="InterPro" id="IPR036770">
    <property type="entry name" value="Ankyrin_rpt-contain_sf"/>
</dbReference>
<dbReference type="Pfam" id="PF12796">
    <property type="entry name" value="Ank_2"/>
    <property type="match status" value="2"/>
</dbReference>
<dbReference type="Bgee" id="ENSLACG00000003230">
    <property type="expression patterns" value="Expressed in pectoral fin and 5 other cell types or tissues"/>
</dbReference>
<keyword evidence="8" id="KW-0012">Acyltransferase</keyword>
<dbReference type="Ensembl" id="ENSLACT00000003657.1">
    <property type="protein sequence ID" value="ENSLACP00000003624.1"/>
    <property type="gene ID" value="ENSLACG00000003230.1"/>
</dbReference>
<evidence type="ECO:0000256" key="4">
    <source>
        <dbReference type="ARBA" id="ARBA00022989"/>
    </source>
</evidence>
<organism evidence="10 11">
    <name type="scientific">Latimeria chalumnae</name>
    <name type="common">Coelacanth</name>
    <dbReference type="NCBI Taxonomy" id="7897"/>
    <lineage>
        <taxon>Eukaryota</taxon>
        <taxon>Metazoa</taxon>
        <taxon>Chordata</taxon>
        <taxon>Craniata</taxon>
        <taxon>Vertebrata</taxon>
        <taxon>Euteleostomi</taxon>
        <taxon>Coelacanthiformes</taxon>
        <taxon>Coelacanthidae</taxon>
        <taxon>Latimeria</taxon>
    </lineage>
</organism>
<dbReference type="InterPro" id="IPR001594">
    <property type="entry name" value="Palmitoyltrfase_DHHC"/>
</dbReference>
<feature type="transmembrane region" description="Helical" evidence="8">
    <location>
        <begin position="274"/>
        <end position="290"/>
    </location>
</feature>
<comment type="domain">
    <text evidence="8">The DHHC domain is required for palmitoyltransferase activity.</text>
</comment>
<reference evidence="11" key="1">
    <citation type="submission" date="2011-08" db="EMBL/GenBank/DDBJ databases">
        <title>The draft genome of Latimeria chalumnae.</title>
        <authorList>
            <person name="Di Palma F."/>
            <person name="Alfoldi J."/>
            <person name="Johnson J."/>
            <person name="Berlin A."/>
            <person name="Gnerre S."/>
            <person name="Jaffe D."/>
            <person name="MacCallum I."/>
            <person name="Young S."/>
            <person name="Walker B.J."/>
            <person name="Lander E."/>
            <person name="Lindblad-Toh K."/>
        </authorList>
    </citation>
    <scope>NUCLEOTIDE SEQUENCE [LARGE SCALE GENOMIC DNA]</scope>
    <source>
        <strain evidence="11">Wild caught</strain>
    </source>
</reference>
<dbReference type="SMART" id="SM00248">
    <property type="entry name" value="ANK"/>
    <property type="match status" value="7"/>
</dbReference>
<dbReference type="PROSITE" id="PS50216">
    <property type="entry name" value="DHHC"/>
    <property type="match status" value="1"/>
</dbReference>
<protein>
    <recommendedName>
        <fullName evidence="8">Palmitoyltransferase</fullName>
        <ecNumber evidence="8">2.3.1.225</ecNumber>
    </recommendedName>
</protein>
<evidence type="ECO:0000256" key="6">
    <source>
        <dbReference type="ARBA" id="ARBA00023136"/>
    </source>
</evidence>
<evidence type="ECO:0000256" key="2">
    <source>
        <dbReference type="ARBA" id="ARBA00022692"/>
    </source>
</evidence>
<reference evidence="10" key="2">
    <citation type="submission" date="2025-08" db="UniProtKB">
        <authorList>
            <consortium name="Ensembl"/>
        </authorList>
    </citation>
    <scope>IDENTIFICATION</scope>
</reference>
<name>H3A1V3_LATCH</name>
<dbReference type="EMBL" id="AFYH01149077">
    <property type="status" value="NOT_ANNOTATED_CDS"/>
    <property type="molecule type" value="Genomic_DNA"/>
</dbReference>
<dbReference type="SUPFAM" id="SSF48403">
    <property type="entry name" value="Ankyrin repeat"/>
    <property type="match status" value="1"/>
</dbReference>
<dbReference type="Proteomes" id="UP000008672">
    <property type="component" value="Unassembled WGS sequence"/>
</dbReference>
<evidence type="ECO:0000259" key="9">
    <source>
        <dbReference type="Pfam" id="PF01529"/>
    </source>
</evidence>
<evidence type="ECO:0000256" key="5">
    <source>
        <dbReference type="ARBA" id="ARBA00023043"/>
    </source>
</evidence>
<dbReference type="PROSITE" id="PS50088">
    <property type="entry name" value="ANK_REPEAT"/>
    <property type="match status" value="3"/>
</dbReference>
<keyword evidence="4 8" id="KW-1133">Transmembrane helix</keyword>
<keyword evidence="2 8" id="KW-0812">Transmembrane</keyword>
<dbReference type="EMBL" id="AFYH01149079">
    <property type="status" value="NOT_ANNOTATED_CDS"/>
    <property type="molecule type" value="Genomic_DNA"/>
</dbReference>
<feature type="transmembrane region" description="Helical" evidence="8">
    <location>
        <begin position="465"/>
        <end position="484"/>
    </location>
</feature>
<proteinExistence type="inferred from homology"/>
<dbReference type="GO" id="GO:0016020">
    <property type="term" value="C:membrane"/>
    <property type="evidence" value="ECO:0007669"/>
    <property type="project" value="UniProtKB-SubCell"/>
</dbReference>